<dbReference type="EMBL" id="AJAU01000018">
    <property type="protein sequence ID" value="EOL45101.1"/>
    <property type="molecule type" value="Genomic_DNA"/>
</dbReference>
<name>R3WAZ9_9ENTE</name>
<evidence type="ECO:0000313" key="3">
    <source>
        <dbReference type="Proteomes" id="UP000013840"/>
    </source>
</evidence>
<keyword evidence="1" id="KW-1133">Transmembrane helix</keyword>
<evidence type="ECO:0008006" key="4">
    <source>
        <dbReference type="Google" id="ProtNLM"/>
    </source>
</evidence>
<sequence length="242" mass="28072">MNSFITTKGKLFNISFDGKRIVSGWLLLITEEKEEYLVRQNSEFIGFRGFNIKRQMYKSEVSLKNKTVQRAELNKVKKKAEFNYIGITVVAIVGPVLRNNVPKDWIWGDTNLPINSITGMLNILLLWLLVSLCFSVISFYRKKFFEYYLKKLKSDLVFVGKGYQSKRHITKKTIPKKSAIISVIIMFVFFISLTVILPFIVQERLFTFITIVILVILFFNGNVHSNEKTVNYKIALSNQQTC</sequence>
<protein>
    <recommendedName>
        <fullName evidence="4">Tandem five-TM protein</fullName>
    </recommendedName>
</protein>
<proteinExistence type="predicted"/>
<accession>R3WAZ9</accession>
<feature type="transmembrane region" description="Helical" evidence="1">
    <location>
        <begin position="117"/>
        <end position="140"/>
    </location>
</feature>
<comment type="caution">
    <text evidence="2">The sequence shown here is derived from an EMBL/GenBank/DDBJ whole genome shotgun (WGS) entry which is preliminary data.</text>
</comment>
<feature type="transmembrane region" description="Helical" evidence="1">
    <location>
        <begin position="179"/>
        <end position="199"/>
    </location>
</feature>
<feature type="transmembrane region" description="Helical" evidence="1">
    <location>
        <begin position="205"/>
        <end position="223"/>
    </location>
</feature>
<evidence type="ECO:0000256" key="1">
    <source>
        <dbReference type="SAM" id="Phobius"/>
    </source>
</evidence>
<dbReference type="STRING" id="317735.RU98_GL002945"/>
<gene>
    <name evidence="2" type="ORF">UC7_01907</name>
</gene>
<organism evidence="2 3">
    <name type="scientific">Enterococcus caccae ATCC BAA-1240</name>
    <dbReference type="NCBI Taxonomy" id="1158612"/>
    <lineage>
        <taxon>Bacteria</taxon>
        <taxon>Bacillati</taxon>
        <taxon>Bacillota</taxon>
        <taxon>Bacilli</taxon>
        <taxon>Lactobacillales</taxon>
        <taxon>Enterococcaceae</taxon>
        <taxon>Enterococcus</taxon>
    </lineage>
</organism>
<keyword evidence="1" id="KW-0472">Membrane</keyword>
<reference evidence="2 3" key="1">
    <citation type="submission" date="2013-02" db="EMBL/GenBank/DDBJ databases">
        <title>The Genome Sequence of Enterococcus caccae BAA-1240.</title>
        <authorList>
            <consortium name="The Broad Institute Genome Sequencing Platform"/>
            <consortium name="The Broad Institute Genome Sequencing Center for Infectious Disease"/>
            <person name="Earl A.M."/>
            <person name="Gilmore M.S."/>
            <person name="Lebreton F."/>
            <person name="Walker B."/>
            <person name="Young S.K."/>
            <person name="Zeng Q."/>
            <person name="Gargeya S."/>
            <person name="Fitzgerald M."/>
            <person name="Haas B."/>
            <person name="Abouelleil A."/>
            <person name="Alvarado L."/>
            <person name="Arachchi H.M."/>
            <person name="Berlin A.M."/>
            <person name="Chapman S.B."/>
            <person name="Dewar J."/>
            <person name="Goldberg J."/>
            <person name="Griggs A."/>
            <person name="Gujja S."/>
            <person name="Hansen M."/>
            <person name="Howarth C."/>
            <person name="Imamovic A."/>
            <person name="Larimer J."/>
            <person name="McCowan C."/>
            <person name="Murphy C."/>
            <person name="Neiman D."/>
            <person name="Pearson M."/>
            <person name="Priest M."/>
            <person name="Roberts A."/>
            <person name="Saif S."/>
            <person name="Shea T."/>
            <person name="Sisk P."/>
            <person name="Sykes S."/>
            <person name="Wortman J."/>
            <person name="Nusbaum C."/>
            <person name="Birren B."/>
        </authorList>
    </citation>
    <scope>NUCLEOTIDE SEQUENCE [LARGE SCALE GENOMIC DNA]</scope>
    <source>
        <strain evidence="2 3">ATCC BAA-1240</strain>
    </source>
</reference>
<feature type="transmembrane region" description="Helical" evidence="1">
    <location>
        <begin position="80"/>
        <end position="97"/>
    </location>
</feature>
<evidence type="ECO:0000313" key="2">
    <source>
        <dbReference type="EMBL" id="EOL45101.1"/>
    </source>
</evidence>
<dbReference type="AlphaFoldDB" id="R3WAZ9"/>
<keyword evidence="3" id="KW-1185">Reference proteome</keyword>
<dbReference type="PATRIC" id="fig|1158612.3.peg.1883"/>
<dbReference type="Proteomes" id="UP000013840">
    <property type="component" value="Unassembled WGS sequence"/>
</dbReference>
<keyword evidence="1" id="KW-0812">Transmembrane</keyword>